<gene>
    <name evidence="1" type="ORF">TM448B05713_0006</name>
</gene>
<protein>
    <submittedName>
        <fullName evidence="1">Uncharacterized protein</fullName>
    </submittedName>
</protein>
<evidence type="ECO:0000313" key="1">
    <source>
        <dbReference type="EMBL" id="QJI03986.1"/>
    </source>
</evidence>
<sequence>MTIEEATKLLSDLEKDQEFRFGSNYRSALELGIEALDTVKKWREQHRDLGFLLLPSETED</sequence>
<accession>A0A6M3Y638</accession>
<name>A0A6M3Y638_9ZZZZ</name>
<proteinExistence type="predicted"/>
<organism evidence="1">
    <name type="scientific">viral metagenome</name>
    <dbReference type="NCBI Taxonomy" id="1070528"/>
    <lineage>
        <taxon>unclassified sequences</taxon>
        <taxon>metagenomes</taxon>
        <taxon>organismal metagenomes</taxon>
    </lineage>
</organism>
<reference evidence="1" key="1">
    <citation type="submission" date="2020-03" db="EMBL/GenBank/DDBJ databases">
        <title>The deep terrestrial virosphere.</title>
        <authorList>
            <person name="Holmfeldt K."/>
            <person name="Nilsson E."/>
            <person name="Simone D."/>
            <person name="Lopez-Fernandez M."/>
            <person name="Wu X."/>
            <person name="de Brujin I."/>
            <person name="Lundin D."/>
            <person name="Andersson A."/>
            <person name="Bertilsson S."/>
            <person name="Dopson M."/>
        </authorList>
    </citation>
    <scope>NUCLEOTIDE SEQUENCE</scope>
    <source>
        <strain evidence="1">TM448B05713</strain>
    </source>
</reference>
<dbReference type="EMBL" id="MT145137">
    <property type="protein sequence ID" value="QJI03986.1"/>
    <property type="molecule type" value="Genomic_DNA"/>
</dbReference>
<dbReference type="AlphaFoldDB" id="A0A6M3Y638"/>